<evidence type="ECO:0000313" key="1">
    <source>
        <dbReference type="EMBL" id="CAG8703121.1"/>
    </source>
</evidence>
<reference evidence="1" key="1">
    <citation type="submission" date="2021-06" db="EMBL/GenBank/DDBJ databases">
        <authorList>
            <person name="Kallberg Y."/>
            <person name="Tangrot J."/>
            <person name="Rosling A."/>
        </authorList>
    </citation>
    <scope>NUCLEOTIDE SEQUENCE</scope>
    <source>
        <strain evidence="1">AU212A</strain>
    </source>
</reference>
<name>A0ACA9PJ19_9GLOM</name>
<dbReference type="Proteomes" id="UP000789860">
    <property type="component" value="Unassembled WGS sequence"/>
</dbReference>
<protein>
    <submittedName>
        <fullName evidence="1">9362_t:CDS:1</fullName>
    </submittedName>
</protein>
<organism evidence="1 2">
    <name type="scientific">Scutellospora calospora</name>
    <dbReference type="NCBI Taxonomy" id="85575"/>
    <lineage>
        <taxon>Eukaryota</taxon>
        <taxon>Fungi</taxon>
        <taxon>Fungi incertae sedis</taxon>
        <taxon>Mucoromycota</taxon>
        <taxon>Glomeromycotina</taxon>
        <taxon>Glomeromycetes</taxon>
        <taxon>Diversisporales</taxon>
        <taxon>Gigasporaceae</taxon>
        <taxon>Scutellospora</taxon>
    </lineage>
</organism>
<keyword evidence="2" id="KW-1185">Reference proteome</keyword>
<comment type="caution">
    <text evidence="1">The sequence shown here is derived from an EMBL/GenBank/DDBJ whole genome shotgun (WGS) entry which is preliminary data.</text>
</comment>
<accession>A0ACA9PJ19</accession>
<dbReference type="EMBL" id="CAJVPM010040332">
    <property type="protein sequence ID" value="CAG8703121.1"/>
    <property type="molecule type" value="Genomic_DNA"/>
</dbReference>
<gene>
    <name evidence="1" type="ORF">SCALOS_LOCUS10574</name>
</gene>
<evidence type="ECO:0000313" key="2">
    <source>
        <dbReference type="Proteomes" id="UP000789860"/>
    </source>
</evidence>
<feature type="non-terminal residue" evidence="1">
    <location>
        <position position="1"/>
    </location>
</feature>
<sequence length="40" mass="4513">PFLKSLQYKDELQQSDNSEQTQAHDNISKDSNSEDGASKE</sequence>
<proteinExistence type="predicted"/>